<evidence type="ECO:0000313" key="2">
    <source>
        <dbReference type="EMBL" id="AYD68626.1"/>
    </source>
</evidence>
<protein>
    <submittedName>
        <fullName evidence="2">Uncharacterized protein</fullName>
    </submittedName>
</protein>
<proteinExistence type="predicted"/>
<keyword evidence="2" id="KW-0614">Plasmid</keyword>
<dbReference type="RefSeq" id="WP_021383350.1">
    <property type="nucleotide sequence ID" value="NZ_LJCL01000008.1"/>
</dbReference>
<sequence length="128" mass="15384">MLINYYDRGYFKQIYITSILVIIFSIICAFKVTFLFLLLAGFYFEQTYKFLIKYKNKLYISITDDDILIDNKYIFRGKNTKNHIKFEDIISVNKQDNIIEIFTNENSYCIYLKALSIESEEYLISRLK</sequence>
<keyword evidence="1" id="KW-0472">Membrane</keyword>
<organism evidence="2">
    <name type="scientific">Clostridioides difficile</name>
    <name type="common">Peptoclostridium difficile</name>
    <dbReference type="NCBI Taxonomy" id="1496"/>
    <lineage>
        <taxon>Bacteria</taxon>
        <taxon>Bacillati</taxon>
        <taxon>Bacillota</taxon>
        <taxon>Clostridia</taxon>
        <taxon>Peptostreptococcales</taxon>
        <taxon>Peptostreptococcaceae</taxon>
        <taxon>Clostridioides</taxon>
    </lineage>
</organism>
<keyword evidence="1" id="KW-0812">Transmembrane</keyword>
<accession>A0A386JBK6</accession>
<feature type="transmembrane region" description="Helical" evidence="1">
    <location>
        <begin position="14"/>
        <end position="44"/>
    </location>
</feature>
<name>A0A386JBK6_CLODI</name>
<dbReference type="AlphaFoldDB" id="A0A386JBK6"/>
<geneLocation type="plasmid" evidence="2">
    <name>pHSJD-312</name>
</geneLocation>
<gene>
    <name evidence="2" type="ORF">pHSJD-312_00003</name>
</gene>
<reference evidence="2" key="1">
    <citation type="journal article" date="2018" name="Sci. Rep.">
        <title>Novel Clade C-I Clostridium difficile strains escape diagnostic tests, differ in pathogenicity potential and carry toxins on extrachromosomal elements.</title>
        <authorList>
            <person name="Ramirez-Vargas G."/>
            <person name="Lopez-Urena D."/>
            <person name="Badilla A."/>
            <person name="Orozco-Aguilar J."/>
            <person name="Murillo T."/>
            <person name="Rojas P."/>
            <person name="Riedel T."/>
            <person name="Overmann J."/>
            <person name="Gonzalez G."/>
            <person name="Chaves-Olarte E."/>
            <person name="Quesada-Gomez C."/>
            <person name="Rodriguez C."/>
        </authorList>
    </citation>
    <scope>NUCLEOTIDE SEQUENCE</scope>
    <source>
        <strain evidence="2">HSJD-312</strain>
        <plasmid evidence="2">pHSJD-312</plasmid>
    </source>
</reference>
<evidence type="ECO:0000256" key="1">
    <source>
        <dbReference type="SAM" id="Phobius"/>
    </source>
</evidence>
<dbReference type="EMBL" id="MG973074">
    <property type="protein sequence ID" value="AYD68626.1"/>
    <property type="molecule type" value="Genomic_DNA"/>
</dbReference>
<keyword evidence="1" id="KW-1133">Transmembrane helix</keyword>